<keyword evidence="1" id="KW-0479">Metal-binding</keyword>
<keyword evidence="4" id="KW-1185">Reference proteome</keyword>
<dbReference type="InterPro" id="IPR001878">
    <property type="entry name" value="Znf_CCHC"/>
</dbReference>
<keyword evidence="1" id="KW-0862">Zinc</keyword>
<sequence>MMIIGIRYRKEKSKQYKMSDIKAKNKITQCLADNMLKSIMDKKWPTIENTIYELKSSGGSTSDPEIITLLLSSMPESYAMTRAIDIIFSKHIDDIDLNYVKNALPEEELRESDKTSSNEERLVAFKSKKKFVSNRWKNKYVSNRGYKTQSNVPFRFNCQNCGGKGHKKSECKFSLGKRNINSTSNIQRCESDGRTAFFVANSDQNVNIKCLMTNSSIINFAVHLGATNHMINREYEEPLVNTIMDVNLSIAVAKRGFHLQAHNSGTLKLTSQEGKSIIIKYVLSCDNFHSFKVIFDNAEVKILNKNSEVVVTGSQIGNLYMIKFQIDFNTALTTSNEDLMHRRLSQSSRFPPKNCLDICIQGKQTRKVSKKRLPLEKNLL</sequence>
<evidence type="ECO:0000256" key="1">
    <source>
        <dbReference type="PROSITE-ProRule" id="PRU00047"/>
    </source>
</evidence>
<name>A0ABQ9I654_9NEOP</name>
<protein>
    <recommendedName>
        <fullName evidence="2">CCHC-type domain-containing protein</fullName>
    </recommendedName>
</protein>
<comment type="caution">
    <text evidence="3">The sequence shown here is derived from an EMBL/GenBank/DDBJ whole genome shotgun (WGS) entry which is preliminary data.</text>
</comment>
<proteinExistence type="predicted"/>
<organism evidence="3 4">
    <name type="scientific">Dryococelus australis</name>
    <dbReference type="NCBI Taxonomy" id="614101"/>
    <lineage>
        <taxon>Eukaryota</taxon>
        <taxon>Metazoa</taxon>
        <taxon>Ecdysozoa</taxon>
        <taxon>Arthropoda</taxon>
        <taxon>Hexapoda</taxon>
        <taxon>Insecta</taxon>
        <taxon>Pterygota</taxon>
        <taxon>Neoptera</taxon>
        <taxon>Polyneoptera</taxon>
        <taxon>Phasmatodea</taxon>
        <taxon>Verophasmatodea</taxon>
        <taxon>Anareolatae</taxon>
        <taxon>Phasmatidae</taxon>
        <taxon>Eurycanthinae</taxon>
        <taxon>Dryococelus</taxon>
    </lineage>
</organism>
<feature type="domain" description="CCHC-type" evidence="2">
    <location>
        <begin position="158"/>
        <end position="172"/>
    </location>
</feature>
<reference evidence="3 4" key="1">
    <citation type="submission" date="2023-02" db="EMBL/GenBank/DDBJ databases">
        <title>LHISI_Scaffold_Assembly.</title>
        <authorList>
            <person name="Stuart O.P."/>
            <person name="Cleave R."/>
            <person name="Magrath M.J.L."/>
            <person name="Mikheyev A.S."/>
        </authorList>
    </citation>
    <scope>NUCLEOTIDE SEQUENCE [LARGE SCALE GENOMIC DNA]</scope>
    <source>
        <strain evidence="3">Daus_M_001</strain>
        <tissue evidence="3">Leg muscle</tissue>
    </source>
</reference>
<gene>
    <name evidence="3" type="ORF">PR048_004701</name>
</gene>
<evidence type="ECO:0000313" key="4">
    <source>
        <dbReference type="Proteomes" id="UP001159363"/>
    </source>
</evidence>
<keyword evidence="1" id="KW-0863">Zinc-finger</keyword>
<dbReference type="Proteomes" id="UP001159363">
    <property type="component" value="Chromosome 2"/>
</dbReference>
<evidence type="ECO:0000259" key="2">
    <source>
        <dbReference type="PROSITE" id="PS50158"/>
    </source>
</evidence>
<dbReference type="PROSITE" id="PS50158">
    <property type="entry name" value="ZF_CCHC"/>
    <property type="match status" value="1"/>
</dbReference>
<evidence type="ECO:0000313" key="3">
    <source>
        <dbReference type="EMBL" id="KAJ8892121.1"/>
    </source>
</evidence>
<accession>A0ABQ9I654</accession>
<dbReference type="EMBL" id="JARBHB010000002">
    <property type="protein sequence ID" value="KAJ8892121.1"/>
    <property type="molecule type" value="Genomic_DNA"/>
</dbReference>